<keyword evidence="2" id="KW-1185">Reference proteome</keyword>
<evidence type="ECO:0000313" key="2">
    <source>
        <dbReference type="Proteomes" id="UP000789375"/>
    </source>
</evidence>
<name>A0A9N9ETB3_FUNMO</name>
<reference evidence="1" key="1">
    <citation type="submission" date="2021-06" db="EMBL/GenBank/DDBJ databases">
        <authorList>
            <person name="Kallberg Y."/>
            <person name="Tangrot J."/>
            <person name="Rosling A."/>
        </authorList>
    </citation>
    <scope>NUCLEOTIDE SEQUENCE</scope>
    <source>
        <strain evidence="1">87-6 pot B 2015</strain>
    </source>
</reference>
<organism evidence="1 2">
    <name type="scientific">Funneliformis mosseae</name>
    <name type="common">Endomycorrhizal fungus</name>
    <name type="synonym">Glomus mosseae</name>
    <dbReference type="NCBI Taxonomy" id="27381"/>
    <lineage>
        <taxon>Eukaryota</taxon>
        <taxon>Fungi</taxon>
        <taxon>Fungi incertae sedis</taxon>
        <taxon>Mucoromycota</taxon>
        <taxon>Glomeromycotina</taxon>
        <taxon>Glomeromycetes</taxon>
        <taxon>Glomerales</taxon>
        <taxon>Glomeraceae</taxon>
        <taxon>Funneliformis</taxon>
    </lineage>
</organism>
<evidence type="ECO:0000313" key="1">
    <source>
        <dbReference type="EMBL" id="CAG8694176.1"/>
    </source>
</evidence>
<dbReference type="AlphaFoldDB" id="A0A9N9ETB3"/>
<accession>A0A9N9ETB3</accession>
<feature type="non-terminal residue" evidence="1">
    <location>
        <position position="1"/>
    </location>
</feature>
<sequence length="137" mass="15771">TNTEAIDEAIINEELLPLIIDFPNADLPSGNIRTACAARLVVLDNRNNELQLQDNVTLNKYTTKLEQSFQNNTLFIKEVLNLEAQKLIKELEEFSYEEDDNFSNESLIDEEDKDTVMSLNEENTNWEINDVIGFDEE</sequence>
<dbReference type="Proteomes" id="UP000789375">
    <property type="component" value="Unassembled WGS sequence"/>
</dbReference>
<dbReference type="EMBL" id="CAJVPP010008085">
    <property type="protein sequence ID" value="CAG8694176.1"/>
    <property type="molecule type" value="Genomic_DNA"/>
</dbReference>
<comment type="caution">
    <text evidence="1">The sequence shown here is derived from an EMBL/GenBank/DDBJ whole genome shotgun (WGS) entry which is preliminary data.</text>
</comment>
<proteinExistence type="predicted"/>
<gene>
    <name evidence="1" type="ORF">FMOSSE_LOCUS13494</name>
</gene>
<protein>
    <submittedName>
        <fullName evidence="1">15704_t:CDS:1</fullName>
    </submittedName>
</protein>